<feature type="compositionally biased region" description="Basic residues" evidence="9">
    <location>
        <begin position="943"/>
        <end position="953"/>
    </location>
</feature>
<keyword evidence="3" id="KW-0479">Metal-binding</keyword>
<evidence type="ECO:0000259" key="10">
    <source>
        <dbReference type="PROSITE" id="PS50245"/>
    </source>
</evidence>
<dbReference type="OrthoDB" id="5273213at2759"/>
<dbReference type="InterPro" id="IPR032675">
    <property type="entry name" value="LRR_dom_sf"/>
</dbReference>
<dbReference type="SUPFAM" id="SSF57667">
    <property type="entry name" value="beta-beta-alpha zinc fingers"/>
    <property type="match status" value="1"/>
</dbReference>
<keyword evidence="8" id="KW-0966">Cell projection</keyword>
<comment type="caution">
    <text evidence="11">The sequence shown here is derived from an EMBL/GenBank/DDBJ whole genome shotgun (WGS) entry which is preliminary data.</text>
</comment>
<feature type="compositionally biased region" description="Low complexity" evidence="9">
    <location>
        <begin position="901"/>
        <end position="911"/>
    </location>
</feature>
<comment type="subcellular location">
    <subcellularLocation>
        <location evidence="1">Cell projection</location>
        <location evidence="1">Cilium</location>
    </subcellularLocation>
</comment>
<reference evidence="11 12" key="1">
    <citation type="submission" date="2015-04" db="EMBL/GenBank/DDBJ databases">
        <authorList>
            <person name="Heijne W.H."/>
            <person name="Fedorova N.D."/>
            <person name="Nierman W.C."/>
            <person name="Vollebregt A.W."/>
            <person name="Zhao Z."/>
            <person name="Wu L."/>
            <person name="Kumar M."/>
            <person name="Stam H."/>
            <person name="van den Berg M.A."/>
            <person name="Pel H.J."/>
        </authorList>
    </citation>
    <scope>NUCLEOTIDE SEQUENCE [LARGE SCALE GENOMIC DNA]</scope>
    <source>
        <strain evidence="11 12">CBS 393.64</strain>
    </source>
</reference>
<evidence type="ECO:0000313" key="11">
    <source>
        <dbReference type="EMBL" id="KKA18967.1"/>
    </source>
</evidence>
<dbReference type="InterPro" id="IPR003604">
    <property type="entry name" value="Matrin/U1-like-C_Znf_C2H2"/>
</dbReference>
<dbReference type="InterPro" id="IPR003591">
    <property type="entry name" value="Leu-rich_rpt_typical-subtyp"/>
</dbReference>
<dbReference type="Gene3D" id="3.80.10.10">
    <property type="entry name" value="Ribonuclease Inhibitor"/>
    <property type="match status" value="2"/>
</dbReference>
<organism evidence="11 12">
    <name type="scientific">Rasamsonia emersonii (strain ATCC 16479 / CBS 393.64 / IMI 116815)</name>
    <dbReference type="NCBI Taxonomy" id="1408163"/>
    <lineage>
        <taxon>Eukaryota</taxon>
        <taxon>Fungi</taxon>
        <taxon>Dikarya</taxon>
        <taxon>Ascomycota</taxon>
        <taxon>Pezizomycotina</taxon>
        <taxon>Eurotiomycetes</taxon>
        <taxon>Eurotiomycetidae</taxon>
        <taxon>Eurotiales</taxon>
        <taxon>Trichocomaceae</taxon>
        <taxon>Rasamsonia</taxon>
    </lineage>
</organism>
<dbReference type="InterPro" id="IPR036236">
    <property type="entry name" value="Znf_C2H2_sf"/>
</dbReference>
<dbReference type="SMART" id="SM00369">
    <property type="entry name" value="LRR_TYP"/>
    <property type="match status" value="2"/>
</dbReference>
<name>A0A0F4YKZ4_RASE3</name>
<dbReference type="InterPro" id="IPR000938">
    <property type="entry name" value="CAP-Gly_domain"/>
</dbReference>
<feature type="compositionally biased region" description="Basic and acidic residues" evidence="9">
    <location>
        <begin position="706"/>
        <end position="722"/>
    </location>
</feature>
<evidence type="ECO:0000256" key="1">
    <source>
        <dbReference type="ARBA" id="ARBA00004138"/>
    </source>
</evidence>
<dbReference type="Gene3D" id="2.30.30.190">
    <property type="entry name" value="CAP Gly-rich-like domain"/>
    <property type="match status" value="1"/>
</dbReference>
<feature type="domain" description="CAP-Gly" evidence="10">
    <location>
        <begin position="24"/>
        <end position="70"/>
    </location>
</feature>
<keyword evidence="7" id="KW-0969">Cilium</keyword>
<dbReference type="PROSITE" id="PS50245">
    <property type="entry name" value="CAP_GLY_2"/>
    <property type="match status" value="1"/>
</dbReference>
<dbReference type="GO" id="GO:0003676">
    <property type="term" value="F:nucleic acid binding"/>
    <property type="evidence" value="ECO:0007669"/>
    <property type="project" value="InterPro"/>
</dbReference>
<dbReference type="PANTHER" id="PTHR45973:SF9">
    <property type="entry name" value="LEUCINE-RICH REPEAT-CONTAINING PROTEIN 46"/>
    <property type="match status" value="1"/>
</dbReference>
<feature type="compositionally biased region" description="Low complexity" evidence="9">
    <location>
        <begin position="734"/>
        <end position="756"/>
    </location>
</feature>
<keyword evidence="2" id="KW-0433">Leucine-rich repeat</keyword>
<dbReference type="InterPro" id="IPR013085">
    <property type="entry name" value="U1-CZ_Znf_C2H2"/>
</dbReference>
<evidence type="ECO:0000256" key="8">
    <source>
        <dbReference type="ARBA" id="ARBA00023273"/>
    </source>
</evidence>
<dbReference type="SMART" id="SM01052">
    <property type="entry name" value="CAP_GLY"/>
    <property type="match status" value="1"/>
</dbReference>
<dbReference type="RefSeq" id="XP_013325579.1">
    <property type="nucleotide sequence ID" value="XM_013470125.1"/>
</dbReference>
<dbReference type="InterPro" id="IPR036859">
    <property type="entry name" value="CAP-Gly_dom_sf"/>
</dbReference>
<keyword evidence="5" id="KW-0863">Zinc-finger</keyword>
<dbReference type="Gene3D" id="3.30.160.60">
    <property type="entry name" value="Classic Zinc Finger"/>
    <property type="match status" value="1"/>
</dbReference>
<feature type="region of interest" description="Disordered" evidence="9">
    <location>
        <begin position="790"/>
        <end position="953"/>
    </location>
</feature>
<evidence type="ECO:0000256" key="9">
    <source>
        <dbReference type="SAM" id="MobiDB-lite"/>
    </source>
</evidence>
<feature type="compositionally biased region" description="Acidic residues" evidence="9">
    <location>
        <begin position="546"/>
        <end position="556"/>
    </location>
</feature>
<dbReference type="Pfam" id="PF06220">
    <property type="entry name" value="zf-U1"/>
    <property type="match status" value="1"/>
</dbReference>
<sequence length="953" mass="107963">MSQNFYEGQRLSFEGALCTVRYIGEVEGTKGDWLGVEWDDPTRGKHSGEHKGVKYFTCKSKQPTAGSFVRPNRPADQPRGFLEALRQKYASEFEEELARRSKGEDAARLHDLIYIGSKVVEEVGFEKIRKQLAELQELRIVLLDGLLVAGVLADHNNDDPERREEELRRIEKTCPKIIELDLSRNLLRRWLDVQDICKQLKQLRRLKLNGNRFETVRSGLVFNGISELHLDETFLSWDEIALLSHQFPSLTSLTASTNYISLISSPLSTTIRNLTLEHNEITSLSSIRLLASLPNLERLSLRGNNISSVVFSESTNNDDTPFQFSPSLKYLDVSHNRIDSWLFVNALPTIFPGLSSLRISDNPLYDQPVAPTYVTNLPEKPMTVDEAFMLTLARLGALTTLNFSKISQQDRTNGELYYLSLVGKELSAFPQSEEKNILSKHPRYAELCEIYGEPTIKRATDASQSTTINPRSVAARLVNFKFYLPLSSPLATSGKREQSCEIPRTFDIYRIKAIVSRLFELPPLKFRLIWETDEWDPVEEVNIGGEEWDSDSDGDQEDVRVSHETGSGSESGKMQAPVMTKEDGSKFVKREVELTDSTRQVGFWFDDNLREARVRIEALGCSICMLMGACKYMVHSRPQPQPKSSQFQSYHLGSLAMAEYWKSTPRYWCKHCKVFVRDTPFERNQHEATAKHQANLKRFLREIHRNNEREEREKQKAKDEVQRLSSLVSGAPGARAADSARNNRPSAASSAESRPATLEERKKQMAQLADMGVAIPEEFRRDMAMAGEWQTVSERVIMPREEKEEEEEKKEGTESTPLNIGVRKRKHEGEEEEEEEEPQNRPARKPWGSATRSYPGAEEDDDLDALLEKTKDIKRKAPVSEGVKPEPKSEETEGQPQNEGAPLAPESAPEPSIKKEESTEGDSPAVPPPPGGDAQEDVPGVVFKKRKNKPLKK</sequence>
<evidence type="ECO:0000256" key="7">
    <source>
        <dbReference type="ARBA" id="ARBA00023069"/>
    </source>
</evidence>
<dbReference type="SUPFAM" id="SSF52047">
    <property type="entry name" value="RNI-like"/>
    <property type="match status" value="1"/>
</dbReference>
<accession>A0A0F4YKZ4</accession>
<dbReference type="STRING" id="1408163.A0A0F4YKZ4"/>
<keyword evidence="4" id="KW-0677">Repeat</keyword>
<feature type="region of interest" description="Disordered" evidence="9">
    <location>
        <begin position="544"/>
        <end position="580"/>
    </location>
</feature>
<dbReference type="SUPFAM" id="SSF74924">
    <property type="entry name" value="Cap-Gly domain"/>
    <property type="match status" value="1"/>
</dbReference>
<dbReference type="InterPro" id="IPR001611">
    <property type="entry name" value="Leu-rich_rpt"/>
</dbReference>
<evidence type="ECO:0000256" key="4">
    <source>
        <dbReference type="ARBA" id="ARBA00022737"/>
    </source>
</evidence>
<evidence type="ECO:0000256" key="2">
    <source>
        <dbReference type="ARBA" id="ARBA00022614"/>
    </source>
</evidence>
<evidence type="ECO:0000256" key="6">
    <source>
        <dbReference type="ARBA" id="ARBA00022833"/>
    </source>
</evidence>
<proteinExistence type="predicted"/>
<evidence type="ECO:0000313" key="12">
    <source>
        <dbReference type="Proteomes" id="UP000053958"/>
    </source>
</evidence>
<keyword evidence="12" id="KW-1185">Reference proteome</keyword>
<protein>
    <submittedName>
        <fullName evidence="11">Tubulin-specific chaperone</fullName>
    </submittedName>
</protein>
<dbReference type="PANTHER" id="PTHR45973">
    <property type="entry name" value="PROTEIN PHOSPHATASE 1 REGULATORY SUBUNIT SDS22-RELATED"/>
    <property type="match status" value="1"/>
</dbReference>
<keyword evidence="6" id="KW-0862">Zinc</keyword>
<dbReference type="PROSITE" id="PS51450">
    <property type="entry name" value="LRR"/>
    <property type="match status" value="2"/>
</dbReference>
<dbReference type="SMART" id="SM00451">
    <property type="entry name" value="ZnF_U1"/>
    <property type="match status" value="1"/>
</dbReference>
<evidence type="ECO:0000256" key="3">
    <source>
        <dbReference type="ARBA" id="ARBA00022723"/>
    </source>
</evidence>
<dbReference type="EMBL" id="LASV01000398">
    <property type="protein sequence ID" value="KKA18967.1"/>
    <property type="molecule type" value="Genomic_DNA"/>
</dbReference>
<dbReference type="GeneID" id="25319357"/>
<dbReference type="InterPro" id="IPR050576">
    <property type="entry name" value="Cilia_flagella_integrity"/>
</dbReference>
<dbReference type="Pfam" id="PF01302">
    <property type="entry name" value="CAP_GLY"/>
    <property type="match status" value="1"/>
</dbReference>
<feature type="region of interest" description="Disordered" evidence="9">
    <location>
        <begin position="706"/>
        <end position="765"/>
    </location>
</feature>
<dbReference type="GO" id="GO:0008270">
    <property type="term" value="F:zinc ion binding"/>
    <property type="evidence" value="ECO:0007669"/>
    <property type="project" value="UniProtKB-KW"/>
</dbReference>
<dbReference type="AlphaFoldDB" id="A0A0F4YKZ4"/>
<evidence type="ECO:0000256" key="5">
    <source>
        <dbReference type="ARBA" id="ARBA00022771"/>
    </source>
</evidence>
<dbReference type="Proteomes" id="UP000053958">
    <property type="component" value="Unassembled WGS sequence"/>
</dbReference>
<gene>
    <name evidence="11" type="ORF">T310_7081</name>
</gene>